<reference evidence="1" key="1">
    <citation type="submission" date="2016-02" db="EMBL/GenBank/DDBJ databases">
        <title>WGS assembly of Manihot esculenta.</title>
        <authorList>
            <person name="Bredeson J.V."/>
            <person name="Prochnik S.E."/>
            <person name="Lyons J.B."/>
            <person name="Schmutz J."/>
            <person name="Grimwood J."/>
            <person name="Vrebalov J."/>
            <person name="Bart R.S."/>
            <person name="Amuge T."/>
            <person name="Ferguson M.E."/>
            <person name="Green R."/>
            <person name="Putnam N."/>
            <person name="Stites J."/>
            <person name="Rounsley S."/>
            <person name="Rokhsar D.S."/>
        </authorList>
    </citation>
    <scope>NUCLEOTIDE SEQUENCE [LARGE SCALE GENOMIC DNA]</scope>
    <source>
        <tissue evidence="1">Leaf</tissue>
    </source>
</reference>
<name>A0A2C9VCQ9_MANES</name>
<evidence type="ECO:0000313" key="1">
    <source>
        <dbReference type="EMBL" id="OAY42180.1"/>
    </source>
</evidence>
<sequence length="38" mass="4480">MAFLGLRVYIYRLFSCNGISRMACAWIFSLSLLHEFCF</sequence>
<gene>
    <name evidence="1" type="ORF">MANES_09G159300</name>
</gene>
<protein>
    <submittedName>
        <fullName evidence="1">Uncharacterized protein</fullName>
    </submittedName>
</protein>
<dbReference type="AlphaFoldDB" id="A0A2C9VCQ9"/>
<dbReference type="EMBL" id="CM004395">
    <property type="protein sequence ID" value="OAY42180.1"/>
    <property type="molecule type" value="Genomic_DNA"/>
</dbReference>
<accession>A0A2C9VCQ9</accession>
<proteinExistence type="predicted"/>
<organism evidence="1">
    <name type="scientific">Manihot esculenta</name>
    <name type="common">Cassava</name>
    <name type="synonym">Jatropha manihot</name>
    <dbReference type="NCBI Taxonomy" id="3983"/>
    <lineage>
        <taxon>Eukaryota</taxon>
        <taxon>Viridiplantae</taxon>
        <taxon>Streptophyta</taxon>
        <taxon>Embryophyta</taxon>
        <taxon>Tracheophyta</taxon>
        <taxon>Spermatophyta</taxon>
        <taxon>Magnoliopsida</taxon>
        <taxon>eudicotyledons</taxon>
        <taxon>Gunneridae</taxon>
        <taxon>Pentapetalae</taxon>
        <taxon>rosids</taxon>
        <taxon>fabids</taxon>
        <taxon>Malpighiales</taxon>
        <taxon>Euphorbiaceae</taxon>
        <taxon>Crotonoideae</taxon>
        <taxon>Manihoteae</taxon>
        <taxon>Manihot</taxon>
    </lineage>
</organism>